<name>A0ABT5TSX5_9MICO</name>
<dbReference type="EMBL" id="JARACI010000308">
    <property type="protein sequence ID" value="MDD9205160.1"/>
    <property type="molecule type" value="Genomic_DNA"/>
</dbReference>
<comment type="caution">
    <text evidence="1">The sequence shown here is derived from an EMBL/GenBank/DDBJ whole genome shotgun (WGS) entry which is preliminary data.</text>
</comment>
<dbReference type="Proteomes" id="UP001165561">
    <property type="component" value="Unassembled WGS sequence"/>
</dbReference>
<feature type="non-terminal residue" evidence="1">
    <location>
        <position position="227"/>
    </location>
</feature>
<organism evidence="1 2">
    <name type="scientific">Georgenia halotolerans</name>
    <dbReference type="NCBI Taxonomy" id="3028317"/>
    <lineage>
        <taxon>Bacteria</taxon>
        <taxon>Bacillati</taxon>
        <taxon>Actinomycetota</taxon>
        <taxon>Actinomycetes</taxon>
        <taxon>Micrococcales</taxon>
        <taxon>Bogoriellaceae</taxon>
        <taxon>Georgenia</taxon>
    </lineage>
</organism>
<reference evidence="1" key="1">
    <citation type="submission" date="2023-02" db="EMBL/GenBank/DDBJ databases">
        <title>Georgenia sp.10Sc9-8, isolated from a soil sample collected from the Taklamakan desert.</title>
        <authorList>
            <person name="Liu S."/>
        </authorList>
    </citation>
    <scope>NUCLEOTIDE SEQUENCE</scope>
    <source>
        <strain evidence="1">10Sc9-8</strain>
    </source>
</reference>
<accession>A0ABT5TSX5</accession>
<keyword evidence="2" id="KW-1185">Reference proteome</keyword>
<evidence type="ECO:0000313" key="1">
    <source>
        <dbReference type="EMBL" id="MDD9205160.1"/>
    </source>
</evidence>
<evidence type="ECO:0008006" key="3">
    <source>
        <dbReference type="Google" id="ProtNLM"/>
    </source>
</evidence>
<sequence>MPGPRQDDVPGVGRLRVQLVAGGLDLGTHDAEHVHVEVLEVSGNPLELTQDGDALTIGYPFLGWDGWWKRLMSYRSRDRARLRVRVPRHVRVSVGTAVAEVTAAGLQEDVALATAGARLTLTGSRGAADLKTASGPVEVTDHDGPVRVSSASGRVHVDGAVPRVEVMTAAGAVTVRTTTPTSVVDLSTVSGAMTVRLPHGTGVSLTARTVTGAVRLDGADRRTAAPG</sequence>
<evidence type="ECO:0000313" key="2">
    <source>
        <dbReference type="Proteomes" id="UP001165561"/>
    </source>
</evidence>
<protein>
    <recommendedName>
        <fullName evidence="3">DUF4097 family beta strand repeat protein</fullName>
    </recommendedName>
</protein>
<gene>
    <name evidence="1" type="ORF">PU560_01605</name>
</gene>
<proteinExistence type="predicted"/>